<dbReference type="PANTHER" id="PTHR10424">
    <property type="entry name" value="VIRAL ENVELOPE PROTEIN"/>
    <property type="match status" value="1"/>
</dbReference>
<sequence length="230" mass="25931">KQSLCKIIDMPDRNVQWLIPANGTKWVCSKIGVTPCLSLKVFDATQKFCIQVTIIPKIFCHTEEFVYNKWNNNIVRSKREPFTALTIATLMAVGAVGAGIGITSLVQQQQGLQVLRAAVDEDLIRIEKSISALEKSLRSLSEVALQNWRGLDLIFLQQGGLCAALGEECCFYADHTGVVRDTMTKLREGLEKRKREREQQQGWYESWFNQSPWLTTLLSTLAGPLILFIL</sequence>
<dbReference type="AlphaFoldDB" id="A0A852BNQ9"/>
<comment type="caution">
    <text evidence="2">The sequence shown here is derived from an EMBL/GenBank/DDBJ whole genome shotgun (WGS) entry which is preliminary data.</text>
</comment>
<dbReference type="EMBL" id="WEZZ01090680">
    <property type="protein sequence ID" value="NXP69450.1"/>
    <property type="molecule type" value="Genomic_DNA"/>
</dbReference>
<feature type="non-terminal residue" evidence="2">
    <location>
        <position position="1"/>
    </location>
</feature>
<protein>
    <submittedName>
        <fullName evidence="2">ENV1 protein</fullName>
    </submittedName>
</protein>
<evidence type="ECO:0000313" key="3">
    <source>
        <dbReference type="Proteomes" id="UP000614263"/>
    </source>
</evidence>
<feature type="non-terminal residue" evidence="2">
    <location>
        <position position="230"/>
    </location>
</feature>
<proteinExistence type="predicted"/>
<keyword evidence="1" id="KW-1133">Transmembrane helix</keyword>
<dbReference type="Gene3D" id="1.10.287.210">
    <property type="match status" value="1"/>
</dbReference>
<accession>A0A852BNQ9</accession>
<name>A0A852BNQ9_9CORV</name>
<keyword evidence="1" id="KW-0812">Transmembrane</keyword>
<dbReference type="PANTHER" id="PTHR10424:SF82">
    <property type="entry name" value="ENVELOPE GLYCOPROTEIN-RELATED"/>
    <property type="match status" value="1"/>
</dbReference>
<dbReference type="Pfam" id="PF00429">
    <property type="entry name" value="TLV_coat"/>
    <property type="match status" value="1"/>
</dbReference>
<gene>
    <name evidence="2" type="primary">Env1_5</name>
    <name evidence="2" type="ORF">CHLCYA_R13730</name>
</gene>
<keyword evidence="1" id="KW-0472">Membrane</keyword>
<dbReference type="CDD" id="cd09851">
    <property type="entry name" value="HTLV-1-like_HR1-HR2"/>
    <property type="match status" value="1"/>
</dbReference>
<reference evidence="2" key="1">
    <citation type="submission" date="2019-10" db="EMBL/GenBank/DDBJ databases">
        <title>Bird 10,000 Genomes (B10K) Project - Family phase.</title>
        <authorList>
            <person name="Zhang G."/>
        </authorList>
    </citation>
    <scope>NUCLEOTIDE SEQUENCE</scope>
    <source>
        <strain evidence="2">B10K-DU-002-57</strain>
        <tissue evidence="2">Muscle</tissue>
    </source>
</reference>
<dbReference type="InterPro" id="IPR018154">
    <property type="entry name" value="TLV/ENV_coat_polyprotein"/>
</dbReference>
<organism evidence="2 3">
    <name type="scientific">Chloropsis cyanopogon</name>
    <dbReference type="NCBI Taxonomy" id="1218682"/>
    <lineage>
        <taxon>Eukaryota</taxon>
        <taxon>Metazoa</taxon>
        <taxon>Chordata</taxon>
        <taxon>Craniata</taxon>
        <taxon>Vertebrata</taxon>
        <taxon>Euteleostomi</taxon>
        <taxon>Archelosauria</taxon>
        <taxon>Archosauria</taxon>
        <taxon>Dinosauria</taxon>
        <taxon>Saurischia</taxon>
        <taxon>Theropoda</taxon>
        <taxon>Coelurosauria</taxon>
        <taxon>Aves</taxon>
        <taxon>Neognathae</taxon>
        <taxon>Neoaves</taxon>
        <taxon>Telluraves</taxon>
        <taxon>Australaves</taxon>
        <taxon>Passeriformes</taxon>
        <taxon>Corvoidea</taxon>
        <taxon>Irenidae</taxon>
        <taxon>Chloropsis</taxon>
    </lineage>
</organism>
<feature type="transmembrane region" description="Helical" evidence="1">
    <location>
        <begin position="82"/>
        <end position="106"/>
    </location>
</feature>
<evidence type="ECO:0000313" key="2">
    <source>
        <dbReference type="EMBL" id="NXP69450.1"/>
    </source>
</evidence>
<dbReference type="Proteomes" id="UP000614263">
    <property type="component" value="Unassembled WGS sequence"/>
</dbReference>
<dbReference type="SUPFAM" id="SSF58069">
    <property type="entry name" value="Virus ectodomain"/>
    <property type="match status" value="1"/>
</dbReference>
<evidence type="ECO:0000256" key="1">
    <source>
        <dbReference type="SAM" id="Phobius"/>
    </source>
</evidence>
<keyword evidence="3" id="KW-1185">Reference proteome</keyword>